<dbReference type="Proteomes" id="UP001207468">
    <property type="component" value="Unassembled WGS sequence"/>
</dbReference>
<evidence type="ECO:0000313" key="2">
    <source>
        <dbReference type="Proteomes" id="UP001207468"/>
    </source>
</evidence>
<organism evidence="1 2">
    <name type="scientific">Russula earlei</name>
    <dbReference type="NCBI Taxonomy" id="71964"/>
    <lineage>
        <taxon>Eukaryota</taxon>
        <taxon>Fungi</taxon>
        <taxon>Dikarya</taxon>
        <taxon>Basidiomycota</taxon>
        <taxon>Agaricomycotina</taxon>
        <taxon>Agaricomycetes</taxon>
        <taxon>Russulales</taxon>
        <taxon>Russulaceae</taxon>
        <taxon>Russula</taxon>
    </lineage>
</organism>
<accession>A0ACC0UKE5</accession>
<dbReference type="EMBL" id="JAGFNK010000012">
    <property type="protein sequence ID" value="KAI9512126.1"/>
    <property type="molecule type" value="Genomic_DNA"/>
</dbReference>
<comment type="caution">
    <text evidence="1">The sequence shown here is derived from an EMBL/GenBank/DDBJ whole genome shotgun (WGS) entry which is preliminary data.</text>
</comment>
<keyword evidence="2" id="KW-1185">Reference proteome</keyword>
<protein>
    <submittedName>
        <fullName evidence="1">Uncharacterized protein</fullName>
    </submittedName>
</protein>
<sequence length="217" mass="23973">MTAIPTSVSLNHNPQLAAAICKQNVYYYKLPYDNKSGEDNHSVIKKEKKREGVGARNEFRVIIQVANQRTNTNTTMGRRRGARDERKLKQDEENGTKKGESAEDELTDDEQVGVKRVSLAVEKGVYARMQWPPLPPVPPSASMGVAEVGSGSGALEIAEKRVAKRSICLSKATFTGMPNTEQEEVKSPSNPPLREKKTIGPTSLPTKFLSQFLFART</sequence>
<evidence type="ECO:0000313" key="1">
    <source>
        <dbReference type="EMBL" id="KAI9512126.1"/>
    </source>
</evidence>
<reference evidence="1" key="1">
    <citation type="submission" date="2021-03" db="EMBL/GenBank/DDBJ databases">
        <title>Evolutionary priming and transition to the ectomycorrhizal habit in an iconic lineage of mushroom-forming fungi: is preadaptation a requirement?</title>
        <authorList>
            <consortium name="DOE Joint Genome Institute"/>
            <person name="Looney B.P."/>
            <person name="Miyauchi S."/>
            <person name="Morin E."/>
            <person name="Drula E."/>
            <person name="Courty P.E."/>
            <person name="Chicoki N."/>
            <person name="Fauchery L."/>
            <person name="Kohler A."/>
            <person name="Kuo A."/>
            <person name="LaButti K."/>
            <person name="Pangilinan J."/>
            <person name="Lipzen A."/>
            <person name="Riley R."/>
            <person name="Andreopoulos W."/>
            <person name="He G."/>
            <person name="Johnson J."/>
            <person name="Barry K.W."/>
            <person name="Grigoriev I.V."/>
            <person name="Nagy L."/>
            <person name="Hibbett D."/>
            <person name="Henrissat B."/>
            <person name="Matheny P.B."/>
            <person name="Labbe J."/>
            <person name="Martin A.F."/>
        </authorList>
    </citation>
    <scope>NUCLEOTIDE SEQUENCE</scope>
    <source>
        <strain evidence="1">BPL698</strain>
    </source>
</reference>
<proteinExistence type="predicted"/>
<gene>
    <name evidence="1" type="ORF">F5148DRAFT_1146314</name>
</gene>
<name>A0ACC0UKE5_9AGAM</name>